<organism evidence="2 3">
    <name type="scientific">Rubroshorea leprosula</name>
    <dbReference type="NCBI Taxonomy" id="152421"/>
    <lineage>
        <taxon>Eukaryota</taxon>
        <taxon>Viridiplantae</taxon>
        <taxon>Streptophyta</taxon>
        <taxon>Embryophyta</taxon>
        <taxon>Tracheophyta</taxon>
        <taxon>Spermatophyta</taxon>
        <taxon>Magnoliopsida</taxon>
        <taxon>eudicotyledons</taxon>
        <taxon>Gunneridae</taxon>
        <taxon>Pentapetalae</taxon>
        <taxon>rosids</taxon>
        <taxon>malvids</taxon>
        <taxon>Malvales</taxon>
        <taxon>Dipterocarpaceae</taxon>
        <taxon>Rubroshorea</taxon>
    </lineage>
</organism>
<dbReference type="EMBL" id="BPVZ01001803">
    <property type="protein sequence ID" value="GKV53737.1"/>
    <property type="molecule type" value="Genomic_DNA"/>
</dbReference>
<evidence type="ECO:0000313" key="2">
    <source>
        <dbReference type="EMBL" id="GKV53737.1"/>
    </source>
</evidence>
<gene>
    <name evidence="2" type="ORF">SLEP1_g60254</name>
</gene>
<feature type="transmembrane region" description="Helical" evidence="1">
    <location>
        <begin position="38"/>
        <end position="55"/>
    </location>
</feature>
<keyword evidence="1" id="KW-1133">Transmembrane helix</keyword>
<proteinExistence type="predicted"/>
<keyword evidence="1" id="KW-0812">Transmembrane</keyword>
<feature type="transmembrane region" description="Helical" evidence="1">
    <location>
        <begin position="133"/>
        <end position="151"/>
    </location>
</feature>
<feature type="non-terminal residue" evidence="2">
    <location>
        <position position="162"/>
    </location>
</feature>
<feature type="transmembrane region" description="Helical" evidence="1">
    <location>
        <begin position="6"/>
        <end position="26"/>
    </location>
</feature>
<comment type="caution">
    <text evidence="2">The sequence shown here is derived from an EMBL/GenBank/DDBJ whole genome shotgun (WGS) entry which is preliminary data.</text>
</comment>
<dbReference type="Proteomes" id="UP001054252">
    <property type="component" value="Unassembled WGS sequence"/>
</dbReference>
<name>A0AAV5MVV0_9ROSI</name>
<evidence type="ECO:0000256" key="1">
    <source>
        <dbReference type="SAM" id="Phobius"/>
    </source>
</evidence>
<protein>
    <submittedName>
        <fullName evidence="2">Uncharacterized protein</fullName>
    </submittedName>
</protein>
<evidence type="ECO:0000313" key="3">
    <source>
        <dbReference type="Proteomes" id="UP001054252"/>
    </source>
</evidence>
<feature type="transmembrane region" description="Helical" evidence="1">
    <location>
        <begin position="101"/>
        <end position="121"/>
    </location>
</feature>
<keyword evidence="1" id="KW-0472">Membrane</keyword>
<keyword evidence="3" id="KW-1185">Reference proteome</keyword>
<sequence length="162" mass="18143">MYSMTLVWQSVLAVLVPSIAAILVLIMNNHEFSFSHPLIIFSVFNTIIVASIVGSRKSPVHVTAGDLPFFSYWFEVEGAYESIIKVNHKEEEKEVLYCMTLVWRSVLAVLVVSIAAILVLILNNHGFSFNHPLIIFSVFNTIIVASIVGSHKSPVHETERDM</sequence>
<accession>A0AAV5MVV0</accession>
<dbReference type="AlphaFoldDB" id="A0AAV5MVV0"/>
<reference evidence="2 3" key="1">
    <citation type="journal article" date="2021" name="Commun. Biol.">
        <title>The genome of Shorea leprosula (Dipterocarpaceae) highlights the ecological relevance of drought in aseasonal tropical rainforests.</title>
        <authorList>
            <person name="Ng K.K.S."/>
            <person name="Kobayashi M.J."/>
            <person name="Fawcett J.A."/>
            <person name="Hatakeyama M."/>
            <person name="Paape T."/>
            <person name="Ng C.H."/>
            <person name="Ang C.C."/>
            <person name="Tnah L.H."/>
            <person name="Lee C.T."/>
            <person name="Nishiyama T."/>
            <person name="Sese J."/>
            <person name="O'Brien M.J."/>
            <person name="Copetti D."/>
            <person name="Mohd Noor M.I."/>
            <person name="Ong R.C."/>
            <person name="Putra M."/>
            <person name="Sireger I.Z."/>
            <person name="Indrioko S."/>
            <person name="Kosugi Y."/>
            <person name="Izuno A."/>
            <person name="Isagi Y."/>
            <person name="Lee S.L."/>
            <person name="Shimizu K.K."/>
        </authorList>
    </citation>
    <scope>NUCLEOTIDE SEQUENCE [LARGE SCALE GENOMIC DNA]</scope>
    <source>
        <strain evidence="2">214</strain>
    </source>
</reference>